<proteinExistence type="predicted"/>
<evidence type="ECO:0000313" key="2">
    <source>
        <dbReference type="EMBL" id="MDW4574291.1"/>
    </source>
</evidence>
<feature type="transmembrane region" description="Helical" evidence="1">
    <location>
        <begin position="34"/>
        <end position="56"/>
    </location>
</feature>
<comment type="caution">
    <text evidence="2">The sequence shown here is derived from an EMBL/GenBank/DDBJ whole genome shotgun (WGS) entry which is preliminary data.</text>
</comment>
<dbReference type="Proteomes" id="UP001283109">
    <property type="component" value="Unassembled WGS sequence"/>
</dbReference>
<evidence type="ECO:0000313" key="3">
    <source>
        <dbReference type="Proteomes" id="UP001283109"/>
    </source>
</evidence>
<feature type="transmembrane region" description="Helical" evidence="1">
    <location>
        <begin position="156"/>
        <end position="173"/>
    </location>
</feature>
<dbReference type="RefSeq" id="WP_318354788.1">
    <property type="nucleotide sequence ID" value="NZ_JAWQEV010000006.1"/>
</dbReference>
<protein>
    <recommendedName>
        <fullName evidence="4">Integral membrane protein</fullName>
    </recommendedName>
</protein>
<feature type="transmembrane region" description="Helical" evidence="1">
    <location>
        <begin position="68"/>
        <end position="90"/>
    </location>
</feature>
<gene>
    <name evidence="2" type="ORF">R8Z58_16040</name>
</gene>
<evidence type="ECO:0000256" key="1">
    <source>
        <dbReference type="SAM" id="Phobius"/>
    </source>
</evidence>
<organism evidence="2 3">
    <name type="scientific">Microbacterium arthrosphaerae</name>
    <dbReference type="NCBI Taxonomy" id="792652"/>
    <lineage>
        <taxon>Bacteria</taxon>
        <taxon>Bacillati</taxon>
        <taxon>Actinomycetota</taxon>
        <taxon>Actinomycetes</taxon>
        <taxon>Micrococcales</taxon>
        <taxon>Microbacteriaceae</taxon>
        <taxon>Microbacterium</taxon>
    </lineage>
</organism>
<sequence length="207" mass="21568">MAAVTTPTGRTSAVAPATAYPRDGRVIGRVSSRLAGAAALTAGILSIAIGTLQYLFPQDEDPAIDPRTRVILVMFTLSLWAFAVLFVGLARYARSSWGAFVAGTGTVLLTLGTATSAANGIDLEFFPIVAMAANALWLVGVIGLTVSLVRARQLSLWLVLPLPFVQVLLLFFSQMGGGVPAGLFVSALGIVLLAGGAQSRARRRAAR</sequence>
<dbReference type="EMBL" id="JAWQEV010000006">
    <property type="protein sequence ID" value="MDW4574291.1"/>
    <property type="molecule type" value="Genomic_DNA"/>
</dbReference>
<reference evidence="2 3" key="1">
    <citation type="submission" date="2023-11" db="EMBL/GenBank/DDBJ databases">
        <title>Draft genome sequence of Microbacterium arthrosphaerae JCM 30492.</title>
        <authorList>
            <person name="Zhang G."/>
            <person name="Ding Y."/>
        </authorList>
    </citation>
    <scope>NUCLEOTIDE SEQUENCE [LARGE SCALE GENOMIC DNA]</scope>
    <source>
        <strain evidence="2 3">JCM 30492</strain>
    </source>
</reference>
<accession>A0ABU4H4M0</accession>
<evidence type="ECO:0008006" key="4">
    <source>
        <dbReference type="Google" id="ProtNLM"/>
    </source>
</evidence>
<feature type="transmembrane region" description="Helical" evidence="1">
    <location>
        <begin position="125"/>
        <end position="149"/>
    </location>
</feature>
<feature type="transmembrane region" description="Helical" evidence="1">
    <location>
        <begin position="97"/>
        <end position="119"/>
    </location>
</feature>
<keyword evidence="3" id="KW-1185">Reference proteome</keyword>
<keyword evidence="1" id="KW-0472">Membrane</keyword>
<feature type="transmembrane region" description="Helical" evidence="1">
    <location>
        <begin position="179"/>
        <end position="197"/>
    </location>
</feature>
<keyword evidence="1" id="KW-1133">Transmembrane helix</keyword>
<name>A0ABU4H4M0_9MICO</name>
<keyword evidence="1" id="KW-0812">Transmembrane</keyword>